<dbReference type="Gene3D" id="3.30.200.20">
    <property type="entry name" value="Phosphorylase Kinase, domain 1"/>
    <property type="match status" value="1"/>
</dbReference>
<evidence type="ECO:0000256" key="5">
    <source>
        <dbReference type="ARBA" id="ARBA00022989"/>
    </source>
</evidence>
<dbReference type="InterPro" id="IPR032675">
    <property type="entry name" value="LRR_dom_sf"/>
</dbReference>
<gene>
    <name evidence="12" type="ORF">GSMUA_260540.1</name>
</gene>
<dbReference type="Gramene" id="Ma05_t08210.2">
    <property type="protein sequence ID" value="Ma05_p08210.2"/>
    <property type="gene ID" value="Ma05_g08210"/>
</dbReference>
<dbReference type="SUPFAM" id="SSF52058">
    <property type="entry name" value="L domain-like"/>
    <property type="match status" value="1"/>
</dbReference>
<dbReference type="InterPro" id="IPR001245">
    <property type="entry name" value="Ser-Thr/Tyr_kinase_cat_dom"/>
</dbReference>
<protein>
    <submittedName>
        <fullName evidence="12">(wild Malaysian banana) hypothetical protein</fullName>
    </submittedName>
</protein>
<dbReference type="EMBL" id="HG996470">
    <property type="protein sequence ID" value="CAG1837877.1"/>
    <property type="molecule type" value="Genomic_DNA"/>
</dbReference>
<dbReference type="EnsemblPlants" id="Ma05_t08210.2">
    <property type="protein sequence ID" value="Ma05_p08210.2"/>
    <property type="gene ID" value="Ma05_g08210"/>
</dbReference>
<evidence type="ECO:0000259" key="11">
    <source>
        <dbReference type="PROSITE" id="PS50011"/>
    </source>
</evidence>
<keyword evidence="14" id="KW-1185">Reference proteome</keyword>
<sequence length="603" mass="66821">MDKWMLCVILLWVPLASGASLNEEGRALLAFKERVEFDPYGALSNWDEAADNPCLWFGVECSDDGKVVVLKLNDLCLKGTLTPDIGKLIDVKSIFLHNNSFSGVIPGEIGRLQKLELLDLGCNNLSGPLPSELENILSLQVLVLRNNRFAYSQSPELYDPNDEELLSSNRQLVKRKVENATIRRLIQINGNPSPSDANGLPPPPGRQNDLNLNSNQAPSPSPSSTSPSNTKSSSPSAVPSPSATGEIPETHEVPSKKWVIFLIVGVLLIVVALSAAYVLRYLTQKSVTIMPWTTGLSGQLQKAFVTAGVPSLRRLELETACEQFSNIIGSLSNCSLYKGTLSSGVEIAVTSTIVTSAVEWSEEYEAHFKNQISTLSKVNHKNFMNLLGYCEEEEPFTRMMVFEYAPNGTLFEHLHIKEAEQLDWPARMRITMGIAYCLEHMEQLNPPLVLGNLSSSSIYLTEDYAAKISHLEFWNEDKEAGAESESSNPESIVYKYGILLLEIISGRLPFSEDDGLLVLWASSYLNRKRPLMDMVDRTLNSVREEDITELADVIVSCIDAAPEKRPTMAQVAGRMRMITAIQSEEASPRLSPLWWAELEIISQ</sequence>
<keyword evidence="5 9" id="KW-1133">Transmembrane helix</keyword>
<dbReference type="PANTHER" id="PTHR46084:SF14">
    <property type="entry name" value="PROTEIN KINASE DOMAIN-CONTAINING PROTEIN"/>
    <property type="match status" value="1"/>
</dbReference>
<evidence type="ECO:0000256" key="6">
    <source>
        <dbReference type="ARBA" id="ARBA00023136"/>
    </source>
</evidence>
<evidence type="ECO:0000313" key="12">
    <source>
        <dbReference type="EMBL" id="CAG1837877.1"/>
    </source>
</evidence>
<dbReference type="Pfam" id="PF00560">
    <property type="entry name" value="LRR_1"/>
    <property type="match status" value="2"/>
</dbReference>
<evidence type="ECO:0000313" key="14">
    <source>
        <dbReference type="Proteomes" id="UP000012960"/>
    </source>
</evidence>
<dbReference type="SUPFAM" id="SSF56112">
    <property type="entry name" value="Protein kinase-like (PK-like)"/>
    <property type="match status" value="1"/>
</dbReference>
<proteinExistence type="predicted"/>
<name>A0A804J271_MUSAM</name>
<feature type="region of interest" description="Disordered" evidence="8">
    <location>
        <begin position="185"/>
        <end position="249"/>
    </location>
</feature>
<reference evidence="12" key="1">
    <citation type="submission" date="2021-03" db="EMBL/GenBank/DDBJ databases">
        <authorList>
            <consortium name="Genoscope - CEA"/>
            <person name="William W."/>
        </authorList>
    </citation>
    <scope>NUCLEOTIDE SEQUENCE</scope>
    <source>
        <strain evidence="12">Doubled-haploid Pahang</strain>
    </source>
</reference>
<evidence type="ECO:0000256" key="3">
    <source>
        <dbReference type="ARBA" id="ARBA00022729"/>
    </source>
</evidence>
<dbReference type="Pfam" id="PF07714">
    <property type="entry name" value="PK_Tyr_Ser-Thr"/>
    <property type="match status" value="1"/>
</dbReference>
<dbReference type="KEGG" id="mus:103984264"/>
<keyword evidence="1" id="KW-0433">Leucine-rich repeat</keyword>
<evidence type="ECO:0000256" key="1">
    <source>
        <dbReference type="ARBA" id="ARBA00022614"/>
    </source>
</evidence>
<dbReference type="OMA" id="CEVIRSC"/>
<dbReference type="Proteomes" id="UP000012960">
    <property type="component" value="Unplaced"/>
</dbReference>
<feature type="compositionally biased region" description="Low complexity" evidence="8">
    <location>
        <begin position="213"/>
        <end position="244"/>
    </location>
</feature>
<keyword evidence="6 9" id="KW-0472">Membrane</keyword>
<dbReference type="AlphaFoldDB" id="A0A804J271"/>
<dbReference type="PROSITE" id="PS50011">
    <property type="entry name" value="PROTEIN_KINASE_DOM"/>
    <property type="match status" value="1"/>
</dbReference>
<feature type="domain" description="Protein kinase" evidence="11">
    <location>
        <begin position="322"/>
        <end position="578"/>
    </location>
</feature>
<dbReference type="FunFam" id="3.80.10.10:FF:000400">
    <property type="entry name" value="Nuclear pore complex protein NUP107"/>
    <property type="match status" value="1"/>
</dbReference>
<evidence type="ECO:0000256" key="10">
    <source>
        <dbReference type="SAM" id="SignalP"/>
    </source>
</evidence>
<accession>A0A804J271</accession>
<dbReference type="Gene3D" id="3.80.10.10">
    <property type="entry name" value="Ribonuclease Inhibitor"/>
    <property type="match status" value="1"/>
</dbReference>
<evidence type="ECO:0000256" key="9">
    <source>
        <dbReference type="SAM" id="Phobius"/>
    </source>
</evidence>
<evidence type="ECO:0000256" key="7">
    <source>
        <dbReference type="ARBA" id="ARBA00046288"/>
    </source>
</evidence>
<dbReference type="GO" id="GO:0012505">
    <property type="term" value="C:endomembrane system"/>
    <property type="evidence" value="ECO:0007669"/>
    <property type="project" value="UniProtKB-SubCell"/>
</dbReference>
<dbReference type="InterPro" id="IPR000719">
    <property type="entry name" value="Prot_kinase_dom"/>
</dbReference>
<dbReference type="InterPro" id="IPR001611">
    <property type="entry name" value="Leu-rich_rpt"/>
</dbReference>
<dbReference type="InParanoid" id="A0A804J271"/>
<dbReference type="OrthoDB" id="291737at2759"/>
<keyword evidence="2 9" id="KW-0812">Transmembrane</keyword>
<evidence type="ECO:0000256" key="4">
    <source>
        <dbReference type="ARBA" id="ARBA00022737"/>
    </source>
</evidence>
<evidence type="ECO:0000256" key="8">
    <source>
        <dbReference type="SAM" id="MobiDB-lite"/>
    </source>
</evidence>
<dbReference type="InterPro" id="IPR011009">
    <property type="entry name" value="Kinase-like_dom_sf"/>
</dbReference>
<dbReference type="Gene3D" id="1.10.510.10">
    <property type="entry name" value="Transferase(Phosphotransferase) domain 1"/>
    <property type="match status" value="1"/>
</dbReference>
<evidence type="ECO:0000313" key="13">
    <source>
        <dbReference type="EnsemblPlants" id="Ma05_p08210.2"/>
    </source>
</evidence>
<reference evidence="13" key="2">
    <citation type="submission" date="2021-05" db="UniProtKB">
        <authorList>
            <consortium name="EnsemblPlants"/>
        </authorList>
    </citation>
    <scope>IDENTIFICATION</scope>
    <source>
        <strain evidence="13">subsp. malaccensis</strain>
    </source>
</reference>
<dbReference type="FunFam" id="3.30.200.20:FF:000489">
    <property type="entry name" value="Inactive receptor-like serine/threonine-protein kinase"/>
    <property type="match status" value="1"/>
</dbReference>
<dbReference type="GO" id="GO:0004672">
    <property type="term" value="F:protein kinase activity"/>
    <property type="evidence" value="ECO:0007669"/>
    <property type="project" value="InterPro"/>
</dbReference>
<keyword evidence="3 10" id="KW-0732">Signal</keyword>
<dbReference type="Pfam" id="PF08263">
    <property type="entry name" value="LRRNT_2"/>
    <property type="match status" value="1"/>
</dbReference>
<dbReference type="GO" id="GO:0005524">
    <property type="term" value="F:ATP binding"/>
    <property type="evidence" value="ECO:0007669"/>
    <property type="project" value="InterPro"/>
</dbReference>
<keyword evidence="4" id="KW-0677">Repeat</keyword>
<dbReference type="PANTHER" id="PTHR46084">
    <property type="entry name" value="PROTEIN MALE DISCOVERER 2"/>
    <property type="match status" value="1"/>
</dbReference>
<feature type="chain" id="PRO_5033921972" evidence="10">
    <location>
        <begin position="19"/>
        <end position="603"/>
    </location>
</feature>
<organism evidence="13 14">
    <name type="scientific">Musa acuminata subsp. malaccensis</name>
    <name type="common">Wild banana</name>
    <name type="synonym">Musa malaccensis</name>
    <dbReference type="NCBI Taxonomy" id="214687"/>
    <lineage>
        <taxon>Eukaryota</taxon>
        <taxon>Viridiplantae</taxon>
        <taxon>Streptophyta</taxon>
        <taxon>Embryophyta</taxon>
        <taxon>Tracheophyta</taxon>
        <taxon>Spermatophyta</taxon>
        <taxon>Magnoliopsida</taxon>
        <taxon>Liliopsida</taxon>
        <taxon>Zingiberales</taxon>
        <taxon>Musaceae</taxon>
        <taxon>Musa</taxon>
    </lineage>
</organism>
<evidence type="ECO:0000256" key="2">
    <source>
        <dbReference type="ARBA" id="ARBA00022692"/>
    </source>
</evidence>
<dbReference type="InterPro" id="IPR013210">
    <property type="entry name" value="LRR_N_plant-typ"/>
</dbReference>
<feature type="transmembrane region" description="Helical" evidence="9">
    <location>
        <begin position="258"/>
        <end position="279"/>
    </location>
</feature>
<feature type="signal peptide" evidence="10">
    <location>
        <begin position="1"/>
        <end position="18"/>
    </location>
</feature>
<comment type="subcellular location">
    <subcellularLocation>
        <location evidence="7">Endomembrane system</location>
        <topology evidence="7">Single-pass type I membrane protein</topology>
    </subcellularLocation>
</comment>